<evidence type="ECO:0000313" key="2">
    <source>
        <dbReference type="Proteomes" id="UP001595953"/>
    </source>
</evidence>
<name>A0ABV9N7Z4_9FLAO</name>
<organism evidence="1 2">
    <name type="scientific">Geojedonia litorea</name>
    <dbReference type="NCBI Taxonomy" id="1268269"/>
    <lineage>
        <taxon>Bacteria</taxon>
        <taxon>Pseudomonadati</taxon>
        <taxon>Bacteroidota</taxon>
        <taxon>Flavobacteriia</taxon>
        <taxon>Flavobacteriales</taxon>
        <taxon>Flavobacteriaceae</taxon>
        <taxon>Geojedonia</taxon>
    </lineage>
</organism>
<dbReference type="RefSeq" id="WP_387964762.1">
    <property type="nucleotide sequence ID" value="NZ_JBHSGP010000014.1"/>
</dbReference>
<accession>A0ABV9N7Z4</accession>
<reference evidence="2" key="1">
    <citation type="journal article" date="2019" name="Int. J. Syst. Evol. Microbiol.">
        <title>The Global Catalogue of Microorganisms (GCM) 10K type strain sequencing project: providing services to taxonomists for standard genome sequencing and annotation.</title>
        <authorList>
            <consortium name="The Broad Institute Genomics Platform"/>
            <consortium name="The Broad Institute Genome Sequencing Center for Infectious Disease"/>
            <person name="Wu L."/>
            <person name="Ma J."/>
        </authorList>
    </citation>
    <scope>NUCLEOTIDE SEQUENCE [LARGE SCALE GENOMIC DNA]</scope>
    <source>
        <strain evidence="2">CCUG 63682</strain>
    </source>
</reference>
<evidence type="ECO:0000313" key="1">
    <source>
        <dbReference type="EMBL" id="MFC4723409.1"/>
    </source>
</evidence>
<dbReference type="Proteomes" id="UP001595953">
    <property type="component" value="Unassembled WGS sequence"/>
</dbReference>
<dbReference type="EMBL" id="JBHSGP010000014">
    <property type="protein sequence ID" value="MFC4723409.1"/>
    <property type="molecule type" value="Genomic_DNA"/>
</dbReference>
<proteinExistence type="predicted"/>
<keyword evidence="2" id="KW-1185">Reference proteome</keyword>
<gene>
    <name evidence="1" type="ORF">ACFO5O_13825</name>
</gene>
<sequence>MELLVLCLVFFTINSITLFVLLENRIVELLPKQVLGIYKHAAVMKPEDHNLLPNNTFKLAQEHTERKREEKRILKARNEQDLHLEKVKLNNQLKMLEFMSDFELYLHQNKISASRMPHCIEFNDLKIITQENVLKSTRKISQMVGK</sequence>
<protein>
    <submittedName>
        <fullName evidence="1">Uncharacterized protein</fullName>
    </submittedName>
</protein>
<comment type="caution">
    <text evidence="1">The sequence shown here is derived from an EMBL/GenBank/DDBJ whole genome shotgun (WGS) entry which is preliminary data.</text>
</comment>